<dbReference type="RefSeq" id="WP_062525493.1">
    <property type="nucleotide sequence ID" value="NZ_CP048429.1"/>
</dbReference>
<dbReference type="AlphaFoldDB" id="A0A1G9LWJ9"/>
<evidence type="ECO:0000313" key="6">
    <source>
        <dbReference type="Proteomes" id="UP000070252"/>
    </source>
</evidence>
<organism evidence="5 7">
    <name type="scientific">Paenibacillus jilunlii</name>
    <dbReference type="NCBI Taxonomy" id="682956"/>
    <lineage>
        <taxon>Bacteria</taxon>
        <taxon>Bacillati</taxon>
        <taxon>Bacillota</taxon>
        <taxon>Bacilli</taxon>
        <taxon>Bacillales</taxon>
        <taxon>Paenibacillaceae</taxon>
        <taxon>Paenibacillus</taxon>
    </lineage>
</organism>
<protein>
    <submittedName>
        <fullName evidence="5">Membrane protein DedA, SNARE-associated domain</fullName>
    </submittedName>
</protein>
<sequence length="172" mass="19587">MASDTILELISQYGYLIFYFAFTLGPFGIPIPNEITILTGAALSQMGVINPWITYFCTLSGLLTAFTVSYFAGKYFGQKLKNRFRQNRHFQKAELILNKRGNRAMYIGMFIPVVRYIIPLLIGLSGTNYRRFALISYSSAIGWTLMFFSAGTYFGDHILPELFNIQIESVLR</sequence>
<accession>A0A1G9LWJ9</accession>
<reference evidence="5 7" key="2">
    <citation type="submission" date="2016-10" db="EMBL/GenBank/DDBJ databases">
        <authorList>
            <person name="de Groot N.N."/>
        </authorList>
    </citation>
    <scope>NUCLEOTIDE SEQUENCE [LARGE SCALE GENOMIC DNA]</scope>
    <source>
        <strain evidence="5 7">CGMCC 1.10239</strain>
    </source>
</reference>
<evidence type="ECO:0000313" key="4">
    <source>
        <dbReference type="EMBL" id="KWX72344.1"/>
    </source>
</evidence>
<feature type="domain" description="VTT" evidence="3">
    <location>
        <begin position="31"/>
        <end position="152"/>
    </location>
</feature>
<evidence type="ECO:0000259" key="3">
    <source>
        <dbReference type="Pfam" id="PF09335"/>
    </source>
</evidence>
<name>A0A1G9LWJ9_9BACL</name>
<feature type="transmembrane region" description="Helical" evidence="2">
    <location>
        <begin position="104"/>
        <end position="122"/>
    </location>
</feature>
<proteinExistence type="inferred from homology"/>
<feature type="transmembrane region" description="Helical" evidence="2">
    <location>
        <begin position="134"/>
        <end position="154"/>
    </location>
</feature>
<keyword evidence="6" id="KW-1185">Reference proteome</keyword>
<dbReference type="Pfam" id="PF09335">
    <property type="entry name" value="VTT_dom"/>
    <property type="match status" value="1"/>
</dbReference>
<gene>
    <name evidence="4" type="ORF">AML91_21210</name>
    <name evidence="5" type="ORF">SAMN05216191_104274</name>
</gene>
<comment type="similarity">
    <text evidence="1">Belongs to the DedA family.</text>
</comment>
<keyword evidence="2" id="KW-0472">Membrane</keyword>
<dbReference type="InterPro" id="IPR051311">
    <property type="entry name" value="DedA_domain"/>
</dbReference>
<dbReference type="InterPro" id="IPR032816">
    <property type="entry name" value="VTT_dom"/>
</dbReference>
<evidence type="ECO:0000313" key="7">
    <source>
        <dbReference type="Proteomes" id="UP000182783"/>
    </source>
</evidence>
<evidence type="ECO:0000256" key="1">
    <source>
        <dbReference type="ARBA" id="ARBA00010792"/>
    </source>
</evidence>
<dbReference type="EMBL" id="FNGM01000004">
    <property type="protein sequence ID" value="SDL66194.1"/>
    <property type="molecule type" value="Genomic_DNA"/>
</dbReference>
<feature type="transmembrane region" description="Helical" evidence="2">
    <location>
        <begin position="12"/>
        <end position="32"/>
    </location>
</feature>
<reference evidence="4 6" key="1">
    <citation type="submission" date="2015-08" db="EMBL/GenBank/DDBJ databases">
        <title>Genome of Paenibacillus jilunlii.</title>
        <authorList>
            <person name="Sant'Anna F.H."/>
            <person name="Ambrosini A."/>
            <person name="Souza R."/>
            <person name="Bach E."/>
            <person name="Fernandes G."/>
            <person name="Balsanelli E."/>
            <person name="Baura V.A."/>
            <person name="Pedrosa F.O."/>
            <person name="Souza E.M."/>
            <person name="Passaglia L."/>
        </authorList>
    </citation>
    <scope>NUCLEOTIDE SEQUENCE [LARGE SCALE GENOMIC DNA]</scope>
    <source>
        <strain evidence="4 6">DSM 23019</strain>
    </source>
</reference>
<dbReference type="Proteomes" id="UP000070252">
    <property type="component" value="Unassembled WGS sequence"/>
</dbReference>
<evidence type="ECO:0000256" key="2">
    <source>
        <dbReference type="SAM" id="Phobius"/>
    </source>
</evidence>
<feature type="transmembrane region" description="Helical" evidence="2">
    <location>
        <begin position="52"/>
        <end position="73"/>
    </location>
</feature>
<keyword evidence="2" id="KW-0812">Transmembrane</keyword>
<dbReference type="PANTHER" id="PTHR42709">
    <property type="entry name" value="ALKALINE PHOSPHATASE LIKE PROTEIN"/>
    <property type="match status" value="1"/>
</dbReference>
<dbReference type="OrthoDB" id="9782291at2"/>
<dbReference type="Proteomes" id="UP000182783">
    <property type="component" value="Unassembled WGS sequence"/>
</dbReference>
<keyword evidence="2" id="KW-1133">Transmembrane helix</keyword>
<evidence type="ECO:0000313" key="5">
    <source>
        <dbReference type="EMBL" id="SDL66194.1"/>
    </source>
</evidence>
<dbReference type="GO" id="GO:0005886">
    <property type="term" value="C:plasma membrane"/>
    <property type="evidence" value="ECO:0007669"/>
    <property type="project" value="TreeGrafter"/>
</dbReference>
<dbReference type="EMBL" id="LIPY01000120">
    <property type="protein sequence ID" value="KWX72344.1"/>
    <property type="molecule type" value="Genomic_DNA"/>
</dbReference>
<dbReference type="PANTHER" id="PTHR42709:SF9">
    <property type="entry name" value="ALKALINE PHOSPHATASE LIKE PROTEIN"/>
    <property type="match status" value="1"/>
</dbReference>